<keyword evidence="4" id="KW-1185">Reference proteome</keyword>
<evidence type="ECO:0000313" key="3">
    <source>
        <dbReference type="EMBL" id="KAL0253133.1"/>
    </source>
</evidence>
<dbReference type="Pfam" id="PF00106">
    <property type="entry name" value="adh_short"/>
    <property type="match status" value="1"/>
</dbReference>
<name>A0ABR3BXK8_9PEZI</name>
<sequence length="355" mass="37694">MTSHPEWGTRTKATEAATAFSAQIKNRYVLITGLTRNSLGEAAALAIAAQGPALLILASRTPANLDYVAREIASVRPSTAVATVQLDLLSQASVRRGAAAIRRLAPRLDVLVNNAGVMTRARRTSPEGVEAQFAINHVGPFLLTNLLVGLLVAAAEARGGTEGDGGGEGEGAVMASPRVVNVSSLGLRLSPVRFHDYNVEGGEVPPEERGPPDDKLPRQFVSEVDGYRGFTAYGQSKTANVLFAVALTQRLKSRGVVAYGLHPGSIWTNLSRDLDEEGNAAIAGTAKDWKSPDEGASTVIVAAFDPALNEPSGSFLSDCQFYEPPPYATDPEIADRLWSLSEDLVKEKFDLSSKL</sequence>
<dbReference type="Proteomes" id="UP001430584">
    <property type="component" value="Unassembled WGS sequence"/>
</dbReference>
<evidence type="ECO:0000313" key="4">
    <source>
        <dbReference type="Proteomes" id="UP001430584"/>
    </source>
</evidence>
<comment type="caution">
    <text evidence="3">The sequence shown here is derived from an EMBL/GenBank/DDBJ whole genome shotgun (WGS) entry which is preliminary data.</text>
</comment>
<dbReference type="PANTHER" id="PTHR43157:SF31">
    <property type="entry name" value="PHOSPHATIDYLINOSITOL-GLYCAN BIOSYNTHESIS CLASS F PROTEIN"/>
    <property type="match status" value="1"/>
</dbReference>
<dbReference type="PRINTS" id="PR00080">
    <property type="entry name" value="SDRFAMILY"/>
</dbReference>
<gene>
    <name evidence="3" type="ORF">SLS55_010584</name>
</gene>
<comment type="similarity">
    <text evidence="2">Belongs to the short-chain dehydrogenases/reductases (SDR) family.</text>
</comment>
<evidence type="ECO:0000256" key="1">
    <source>
        <dbReference type="ARBA" id="ARBA00023002"/>
    </source>
</evidence>
<reference evidence="3 4" key="1">
    <citation type="submission" date="2024-02" db="EMBL/GenBank/DDBJ databases">
        <title>De novo assembly and annotation of 12 fungi associated with fruit tree decline syndrome in Ontario, Canada.</title>
        <authorList>
            <person name="Sulman M."/>
            <person name="Ellouze W."/>
            <person name="Ilyukhin E."/>
        </authorList>
    </citation>
    <scope>NUCLEOTIDE SEQUENCE [LARGE SCALE GENOMIC DNA]</scope>
    <source>
        <strain evidence="3 4">FDS-637</strain>
    </source>
</reference>
<dbReference type="GeneID" id="92014669"/>
<keyword evidence="1" id="KW-0560">Oxidoreductase</keyword>
<proteinExistence type="inferred from homology"/>
<dbReference type="EMBL" id="JAJVCZ030000013">
    <property type="protein sequence ID" value="KAL0253133.1"/>
    <property type="molecule type" value="Genomic_DNA"/>
</dbReference>
<dbReference type="InterPro" id="IPR002347">
    <property type="entry name" value="SDR_fam"/>
</dbReference>
<dbReference type="Gene3D" id="3.40.50.720">
    <property type="entry name" value="NAD(P)-binding Rossmann-like Domain"/>
    <property type="match status" value="1"/>
</dbReference>
<dbReference type="RefSeq" id="XP_066627777.1">
    <property type="nucleotide sequence ID" value="XM_066781965.1"/>
</dbReference>
<accession>A0ABR3BXK8</accession>
<dbReference type="InterPro" id="IPR036291">
    <property type="entry name" value="NAD(P)-bd_dom_sf"/>
</dbReference>
<dbReference type="PANTHER" id="PTHR43157">
    <property type="entry name" value="PHOSPHATIDYLINOSITOL-GLYCAN BIOSYNTHESIS CLASS F PROTEIN-RELATED"/>
    <property type="match status" value="1"/>
</dbReference>
<evidence type="ECO:0000256" key="2">
    <source>
        <dbReference type="RuleBase" id="RU000363"/>
    </source>
</evidence>
<protein>
    <submittedName>
        <fullName evidence="3">Uncharacterized protein</fullName>
    </submittedName>
</protein>
<dbReference type="SUPFAM" id="SSF51735">
    <property type="entry name" value="NAD(P)-binding Rossmann-fold domains"/>
    <property type="match status" value="1"/>
</dbReference>
<organism evidence="3 4">
    <name type="scientific">Diplodia seriata</name>
    <dbReference type="NCBI Taxonomy" id="420778"/>
    <lineage>
        <taxon>Eukaryota</taxon>
        <taxon>Fungi</taxon>
        <taxon>Dikarya</taxon>
        <taxon>Ascomycota</taxon>
        <taxon>Pezizomycotina</taxon>
        <taxon>Dothideomycetes</taxon>
        <taxon>Dothideomycetes incertae sedis</taxon>
        <taxon>Botryosphaeriales</taxon>
        <taxon>Botryosphaeriaceae</taxon>
        <taxon>Diplodia</taxon>
    </lineage>
</organism>